<dbReference type="Pfam" id="PF00295">
    <property type="entry name" value="Glyco_hydro_28"/>
    <property type="match status" value="1"/>
</dbReference>
<keyword evidence="8 10" id="KW-0326">Glycosidase</keyword>
<evidence type="ECO:0000256" key="1">
    <source>
        <dbReference type="ARBA" id="ARBA00004613"/>
    </source>
</evidence>
<keyword evidence="9" id="KW-0961">Cell wall biogenesis/degradation</keyword>
<protein>
    <recommendedName>
        <fullName evidence="13">Rhamnogalacturonase</fullName>
    </recommendedName>
</protein>
<evidence type="ECO:0000256" key="3">
    <source>
        <dbReference type="ARBA" id="ARBA00022525"/>
    </source>
</evidence>
<gene>
    <name evidence="11" type="ORF">LTR24_003337</name>
</gene>
<dbReference type="SUPFAM" id="SSF51126">
    <property type="entry name" value="Pectin lyase-like"/>
    <property type="match status" value="1"/>
</dbReference>
<sequence>MIFIEHTSDVEVFSSTGAGAILGNGYEMHKSGSISSPRLLRFYDVDGFSVHDIKLVDSPSFHFSMDTCKNGEIYNMLVRGGDHGGLDGIDVWSDNIYIHDIMVTNKDECVTVKSPAHNILVENIYCNWSGGSALGSLGASVDISSIHYRNIYTVSSNQMLMIKSSGGSGHATDLLFENFIGHSNAYSLNIDQYWSSMSVVEGPGVALNNVTFRNWKGTASNGMSRGPIKVLCADGAPCVDVVLDDFAMWTESGSKQVYTCRSAYGSGSGPVGAACVKGGSGGGYAASTMTVSAAPSGYAAATMDGDLKSAFGFTVSIPTPTWPSSFYPGFTPVSRLAGVV</sequence>
<evidence type="ECO:0000256" key="2">
    <source>
        <dbReference type="ARBA" id="ARBA00008834"/>
    </source>
</evidence>
<keyword evidence="7" id="KW-0325">Glycoprotein</keyword>
<dbReference type="Proteomes" id="UP001345013">
    <property type="component" value="Unassembled WGS sequence"/>
</dbReference>
<keyword evidence="6" id="KW-1015">Disulfide bond</keyword>
<organism evidence="11 12">
    <name type="scientific">Lithohypha guttulata</name>
    <dbReference type="NCBI Taxonomy" id="1690604"/>
    <lineage>
        <taxon>Eukaryota</taxon>
        <taxon>Fungi</taxon>
        <taxon>Dikarya</taxon>
        <taxon>Ascomycota</taxon>
        <taxon>Pezizomycotina</taxon>
        <taxon>Eurotiomycetes</taxon>
        <taxon>Chaetothyriomycetidae</taxon>
        <taxon>Chaetothyriales</taxon>
        <taxon>Trichomeriaceae</taxon>
        <taxon>Lithohypha</taxon>
    </lineage>
</organism>
<evidence type="ECO:0000313" key="11">
    <source>
        <dbReference type="EMBL" id="KAK5094889.1"/>
    </source>
</evidence>
<reference evidence="11 12" key="1">
    <citation type="submission" date="2023-08" db="EMBL/GenBank/DDBJ databases">
        <title>Black Yeasts Isolated from many extreme environments.</title>
        <authorList>
            <person name="Coleine C."/>
            <person name="Stajich J.E."/>
            <person name="Selbmann L."/>
        </authorList>
    </citation>
    <scope>NUCLEOTIDE SEQUENCE [LARGE SCALE GENOMIC DNA]</scope>
    <source>
        <strain evidence="11 12">CCFEE 5885</strain>
    </source>
</reference>
<keyword evidence="4" id="KW-0732">Signal</keyword>
<keyword evidence="12" id="KW-1185">Reference proteome</keyword>
<evidence type="ECO:0000256" key="4">
    <source>
        <dbReference type="ARBA" id="ARBA00022729"/>
    </source>
</evidence>
<evidence type="ECO:0000313" key="12">
    <source>
        <dbReference type="Proteomes" id="UP001345013"/>
    </source>
</evidence>
<dbReference type="EMBL" id="JAVRRG010000031">
    <property type="protein sequence ID" value="KAK5094889.1"/>
    <property type="molecule type" value="Genomic_DNA"/>
</dbReference>
<dbReference type="InterPro" id="IPR011050">
    <property type="entry name" value="Pectin_lyase_fold/virulence"/>
</dbReference>
<keyword evidence="5 10" id="KW-0378">Hydrolase</keyword>
<dbReference type="InterPro" id="IPR000743">
    <property type="entry name" value="Glyco_hydro_28"/>
</dbReference>
<evidence type="ECO:0000256" key="6">
    <source>
        <dbReference type="ARBA" id="ARBA00023157"/>
    </source>
</evidence>
<accession>A0ABR0KFH1</accession>
<dbReference type="PANTHER" id="PTHR31736:SF19">
    <property type="entry name" value="PECTIN LYASE SUPERFAMILY PROTEIN-RELATED"/>
    <property type="match status" value="1"/>
</dbReference>
<name>A0ABR0KFH1_9EURO</name>
<evidence type="ECO:0000256" key="10">
    <source>
        <dbReference type="RuleBase" id="RU361169"/>
    </source>
</evidence>
<dbReference type="InterPro" id="IPR012334">
    <property type="entry name" value="Pectin_lyas_fold"/>
</dbReference>
<evidence type="ECO:0000256" key="5">
    <source>
        <dbReference type="ARBA" id="ARBA00022801"/>
    </source>
</evidence>
<keyword evidence="3" id="KW-0964">Secreted</keyword>
<evidence type="ECO:0000256" key="8">
    <source>
        <dbReference type="ARBA" id="ARBA00023295"/>
    </source>
</evidence>
<evidence type="ECO:0008006" key="13">
    <source>
        <dbReference type="Google" id="ProtNLM"/>
    </source>
</evidence>
<dbReference type="PANTHER" id="PTHR31736">
    <property type="match status" value="1"/>
</dbReference>
<proteinExistence type="inferred from homology"/>
<evidence type="ECO:0000256" key="7">
    <source>
        <dbReference type="ARBA" id="ARBA00023180"/>
    </source>
</evidence>
<comment type="similarity">
    <text evidence="2 10">Belongs to the glycosyl hydrolase 28 family.</text>
</comment>
<comment type="caution">
    <text evidence="11">The sequence shown here is derived from an EMBL/GenBank/DDBJ whole genome shotgun (WGS) entry which is preliminary data.</text>
</comment>
<comment type="subcellular location">
    <subcellularLocation>
        <location evidence="1">Secreted</location>
    </subcellularLocation>
</comment>
<evidence type="ECO:0000256" key="9">
    <source>
        <dbReference type="ARBA" id="ARBA00023316"/>
    </source>
</evidence>
<dbReference type="Gene3D" id="2.160.20.10">
    <property type="entry name" value="Single-stranded right-handed beta-helix, Pectin lyase-like"/>
    <property type="match status" value="1"/>
</dbReference>